<dbReference type="STRING" id="28094.SAMN06295900_11923"/>
<name>A0A1X7GXW4_TRICW</name>
<proteinExistence type="predicted"/>
<dbReference type="EMBL" id="FXAH01000019">
    <property type="protein sequence ID" value="SMF76259.1"/>
    <property type="molecule type" value="Genomic_DNA"/>
</dbReference>
<protein>
    <submittedName>
        <fullName evidence="1">Alpha-ribazole phosphatase</fullName>
    </submittedName>
</protein>
<dbReference type="Proteomes" id="UP000192911">
    <property type="component" value="Unassembled WGS sequence"/>
</dbReference>
<dbReference type="GeneID" id="95550999"/>
<dbReference type="AlphaFoldDB" id="A0A1X7GXW4"/>
<dbReference type="SUPFAM" id="SSF53254">
    <property type="entry name" value="Phosphoglycerate mutase-like"/>
    <property type="match status" value="1"/>
</dbReference>
<keyword evidence="2" id="KW-1185">Reference proteome</keyword>
<dbReference type="InterPro" id="IPR013078">
    <property type="entry name" value="His_Pase_superF_clade-1"/>
</dbReference>
<gene>
    <name evidence="1" type="ORF">SAMN06295900_11923</name>
</gene>
<dbReference type="Gene3D" id="3.40.50.1240">
    <property type="entry name" value="Phosphoglycerate mutase-like"/>
    <property type="match status" value="1"/>
</dbReference>
<evidence type="ECO:0000313" key="1">
    <source>
        <dbReference type="EMBL" id="SMF76259.1"/>
    </source>
</evidence>
<dbReference type="OrthoDB" id="5296884at2"/>
<sequence length="195" mass="20844">MDLVLIRHPPPAVEEGVCYGCTDLPLAGAPDAAADAFVARLALLGAPSPQTLLTSPLVRCAGVAAELGKRLGLLPGTDARLREIDFGAWEGRRWGDIDRAALDAWAADLHHARAHGGESVAQCSARVAEWFEACRALAAGSAWVLTHAGVMRIVAARALSLPLEQTLSWPVGMGGIVWLRGGRDEMRWQLVRWNA</sequence>
<dbReference type="InterPro" id="IPR029033">
    <property type="entry name" value="His_PPase_superfam"/>
</dbReference>
<dbReference type="Pfam" id="PF00300">
    <property type="entry name" value="His_Phos_1"/>
    <property type="match status" value="1"/>
</dbReference>
<dbReference type="SMART" id="SM00855">
    <property type="entry name" value="PGAM"/>
    <property type="match status" value="1"/>
</dbReference>
<accession>A0A1X7GXW4</accession>
<organism evidence="1 2">
    <name type="scientific">Trinickia caryophylli</name>
    <name type="common">Paraburkholderia caryophylli</name>
    <dbReference type="NCBI Taxonomy" id="28094"/>
    <lineage>
        <taxon>Bacteria</taxon>
        <taxon>Pseudomonadati</taxon>
        <taxon>Pseudomonadota</taxon>
        <taxon>Betaproteobacteria</taxon>
        <taxon>Burkholderiales</taxon>
        <taxon>Burkholderiaceae</taxon>
        <taxon>Trinickia</taxon>
    </lineage>
</organism>
<reference evidence="2" key="1">
    <citation type="submission" date="2017-04" db="EMBL/GenBank/DDBJ databases">
        <authorList>
            <person name="Varghese N."/>
            <person name="Submissions S."/>
        </authorList>
    </citation>
    <scope>NUCLEOTIDE SEQUENCE [LARGE SCALE GENOMIC DNA]</scope>
    <source>
        <strain evidence="2">Ballard 720</strain>
    </source>
</reference>
<evidence type="ECO:0000313" key="2">
    <source>
        <dbReference type="Proteomes" id="UP000192911"/>
    </source>
</evidence>
<dbReference type="RefSeq" id="WP_085230184.1">
    <property type="nucleotide sequence ID" value="NZ_BSQD01000017.1"/>
</dbReference>